<dbReference type="CDD" id="cd02766">
    <property type="entry name" value="MopB_3"/>
    <property type="match status" value="1"/>
</dbReference>
<dbReference type="PANTHER" id="PTHR43742:SF6">
    <property type="entry name" value="OXIDOREDUCTASE YYAE-RELATED"/>
    <property type="match status" value="1"/>
</dbReference>
<evidence type="ECO:0000256" key="4">
    <source>
        <dbReference type="ARBA" id="ARBA00023014"/>
    </source>
</evidence>
<dbReference type="GO" id="GO:0051536">
    <property type="term" value="F:iron-sulfur cluster binding"/>
    <property type="evidence" value="ECO:0007669"/>
    <property type="project" value="UniProtKB-KW"/>
</dbReference>
<gene>
    <name evidence="6" type="ORF">SAMN07250955_101369</name>
</gene>
<dbReference type="Pfam" id="PF01568">
    <property type="entry name" value="Molydop_binding"/>
    <property type="match status" value="1"/>
</dbReference>
<dbReference type="OrthoDB" id="9759518at2"/>
<dbReference type="GO" id="GO:0046872">
    <property type="term" value="F:metal ion binding"/>
    <property type="evidence" value="ECO:0007669"/>
    <property type="project" value="UniProtKB-KW"/>
</dbReference>
<evidence type="ECO:0000313" key="6">
    <source>
        <dbReference type="EMBL" id="SNB53509.1"/>
    </source>
</evidence>
<organism evidence="6 7">
    <name type="scientific">Arboricoccus pini</name>
    <dbReference type="NCBI Taxonomy" id="1963835"/>
    <lineage>
        <taxon>Bacteria</taxon>
        <taxon>Pseudomonadati</taxon>
        <taxon>Pseudomonadota</taxon>
        <taxon>Alphaproteobacteria</taxon>
        <taxon>Geminicoccales</taxon>
        <taxon>Geminicoccaceae</taxon>
        <taxon>Arboricoccus</taxon>
    </lineage>
</organism>
<evidence type="ECO:0000256" key="2">
    <source>
        <dbReference type="ARBA" id="ARBA00022723"/>
    </source>
</evidence>
<dbReference type="InterPro" id="IPR009010">
    <property type="entry name" value="Asp_de-COase-like_dom_sf"/>
</dbReference>
<dbReference type="InterPro" id="IPR050612">
    <property type="entry name" value="Prok_Mopterin_Oxidored"/>
</dbReference>
<keyword evidence="2" id="KW-0479">Metal-binding</keyword>
<dbReference type="SUPFAM" id="SSF53706">
    <property type="entry name" value="Formate dehydrogenase/DMSO reductase, domains 1-3"/>
    <property type="match status" value="1"/>
</dbReference>
<reference evidence="6 7" key="1">
    <citation type="submission" date="2017-06" db="EMBL/GenBank/DDBJ databases">
        <authorList>
            <person name="Kim H.J."/>
            <person name="Triplett B.A."/>
        </authorList>
    </citation>
    <scope>NUCLEOTIDE SEQUENCE [LARGE SCALE GENOMIC DNA]</scope>
    <source>
        <strain evidence="6 7">B29T1</strain>
    </source>
</reference>
<dbReference type="PROSITE" id="PS51669">
    <property type="entry name" value="4FE4S_MOW_BIS_MGD"/>
    <property type="match status" value="1"/>
</dbReference>
<dbReference type="AlphaFoldDB" id="A0A212Q2S4"/>
<feature type="domain" description="4Fe-4S Mo/W bis-MGD-type" evidence="5">
    <location>
        <begin position="1"/>
        <end position="57"/>
    </location>
</feature>
<keyword evidence="7" id="KW-1185">Reference proteome</keyword>
<dbReference type="EMBL" id="FYEH01000001">
    <property type="protein sequence ID" value="SNB53509.1"/>
    <property type="molecule type" value="Genomic_DNA"/>
</dbReference>
<dbReference type="PANTHER" id="PTHR43742">
    <property type="entry name" value="TRIMETHYLAMINE-N-OXIDE REDUCTASE"/>
    <property type="match status" value="1"/>
</dbReference>
<name>A0A212Q2S4_9PROT</name>
<protein>
    <submittedName>
        <fullName evidence="6">Anaerobic selenocysteine-containing dehydrogenase</fullName>
    </submittedName>
</protein>
<accession>A0A212Q2S4</accession>
<evidence type="ECO:0000313" key="7">
    <source>
        <dbReference type="Proteomes" id="UP000197065"/>
    </source>
</evidence>
<dbReference type="InterPro" id="IPR006963">
    <property type="entry name" value="Mopterin_OxRdtase_4Fe-4S_dom"/>
</dbReference>
<dbReference type="InterPro" id="IPR006657">
    <property type="entry name" value="MoPterin_dinucl-bd_dom"/>
</dbReference>
<sequence length="700" mass="75809">MARSVCPHDCPSVCSLDVEIGADGRLGRVRGQRANPYTAGVVCAKVARYAERLYHPDRLLTPMRRSGPRGQGVFAPIGWEEALDEVAEGLLKAEQRHGREAVWPYWYAGTMGLVNRDGINRLTHARGWSRFKGTICVSLSDAGWRAGAGRRWGVPATEIASHSELVVIWGGNPVATHVNLMSHVARARKERKAPLVVIDPYRSPTAEQADLHLAPMPGTDGALACAVMHVLFRDGLADRDYMAAYTDDPAGLEAHLRSRSPAWAAAITGIAADRIEAFARLYGSTKRSYLRLGFGFTRSRNGAAAMHAASCLPAVTGAWQHEGGGALYGQGDLYGLDKTMIEGLDLVDDKVRQLDQSRIGDILMGDKEALREGPPVDALLIQNTNPMAVAPDLGKVHQGFARPDLFIAVHEQFMTDTARMADILLPATMFLEHDDIYTASAHARLQVGRRLLEPLGQCRSNHTVIKALATRLGVTHPGFLMSEAELVEDLLARSNWPDMAAVDVEGGLEAPIDFRKAHHLDGFPTPEGRFRFKADWKSQGPEHAVMPIWPDHLANIDLPTPERPFRLVAAPARQFLNSSFSETVSSRAKEGQPRALLAPLTMRQLGLADGERVRIGNQRGSLTLVASAREGQQDNVIVVESVWPNGAFAEGVGINLLIGSDPAPPNGGAAIHDTAVWLEPVLSGAPAKDAASLTAPQARL</sequence>
<dbReference type="Gene3D" id="3.40.50.740">
    <property type="match status" value="1"/>
</dbReference>
<evidence type="ECO:0000256" key="3">
    <source>
        <dbReference type="ARBA" id="ARBA00023004"/>
    </source>
</evidence>
<dbReference type="InterPro" id="IPR006656">
    <property type="entry name" value="Mopterin_OxRdtase"/>
</dbReference>
<dbReference type="Pfam" id="PF00384">
    <property type="entry name" value="Molybdopterin"/>
    <property type="match status" value="1"/>
</dbReference>
<dbReference type="SUPFAM" id="SSF50692">
    <property type="entry name" value="ADC-like"/>
    <property type="match status" value="1"/>
</dbReference>
<dbReference type="Pfam" id="PF04879">
    <property type="entry name" value="Molybdop_Fe4S4"/>
    <property type="match status" value="1"/>
</dbReference>
<keyword evidence="4" id="KW-0411">Iron-sulfur</keyword>
<comment type="similarity">
    <text evidence="1">Belongs to the prokaryotic molybdopterin-containing oxidoreductase family.</text>
</comment>
<dbReference type="SMART" id="SM00926">
    <property type="entry name" value="Molybdop_Fe4S4"/>
    <property type="match status" value="1"/>
</dbReference>
<proteinExistence type="inferred from homology"/>
<dbReference type="Gene3D" id="3.40.228.10">
    <property type="entry name" value="Dimethylsulfoxide Reductase, domain 2"/>
    <property type="match status" value="1"/>
</dbReference>
<dbReference type="Gene3D" id="2.20.25.90">
    <property type="entry name" value="ADC-like domains"/>
    <property type="match status" value="1"/>
</dbReference>
<dbReference type="RefSeq" id="WP_088559673.1">
    <property type="nucleotide sequence ID" value="NZ_FYEH01000001.1"/>
</dbReference>
<dbReference type="Proteomes" id="UP000197065">
    <property type="component" value="Unassembled WGS sequence"/>
</dbReference>
<dbReference type="GO" id="GO:0043546">
    <property type="term" value="F:molybdopterin cofactor binding"/>
    <property type="evidence" value="ECO:0007669"/>
    <property type="project" value="InterPro"/>
</dbReference>
<evidence type="ECO:0000256" key="1">
    <source>
        <dbReference type="ARBA" id="ARBA00010312"/>
    </source>
</evidence>
<dbReference type="GO" id="GO:0016491">
    <property type="term" value="F:oxidoreductase activity"/>
    <property type="evidence" value="ECO:0007669"/>
    <property type="project" value="InterPro"/>
</dbReference>
<keyword evidence="3" id="KW-0408">Iron</keyword>
<dbReference type="Gene3D" id="3.30.2070.10">
    <property type="entry name" value="Formate dehydrogenase/DMSO reductase"/>
    <property type="match status" value="1"/>
</dbReference>
<evidence type="ECO:0000259" key="5">
    <source>
        <dbReference type="PROSITE" id="PS51669"/>
    </source>
</evidence>
<dbReference type="Gene3D" id="2.40.40.20">
    <property type="match status" value="1"/>
</dbReference>